<comment type="caution">
    <text evidence="1">The sequence shown here is derived from an EMBL/GenBank/DDBJ whole genome shotgun (WGS) entry which is preliminary data.</text>
</comment>
<organism evidence="1 2">
    <name type="scientific">Ensete ventricosum</name>
    <name type="common">Abyssinian banana</name>
    <name type="synonym">Musa ensete</name>
    <dbReference type="NCBI Taxonomy" id="4639"/>
    <lineage>
        <taxon>Eukaryota</taxon>
        <taxon>Viridiplantae</taxon>
        <taxon>Streptophyta</taxon>
        <taxon>Embryophyta</taxon>
        <taxon>Tracheophyta</taxon>
        <taxon>Spermatophyta</taxon>
        <taxon>Magnoliopsida</taxon>
        <taxon>Liliopsida</taxon>
        <taxon>Zingiberales</taxon>
        <taxon>Musaceae</taxon>
        <taxon>Ensete</taxon>
    </lineage>
</organism>
<sequence length="96" mass="10989">MVDNEGEQGVRWRQGRKCLVAMRRLTHPGKPHLTFPFPKGEIRGLRKVRRRRSIPTTECNGRTGDKILGLDSVAVPISATNRRLIITETQLAFRRL</sequence>
<reference evidence="1 2" key="1">
    <citation type="journal article" date="2014" name="Agronomy (Basel)">
        <title>A Draft Genome Sequence for Ensete ventricosum, the Drought-Tolerant Tree Against Hunger.</title>
        <authorList>
            <person name="Harrison J."/>
            <person name="Moore K.A."/>
            <person name="Paszkiewicz K."/>
            <person name="Jones T."/>
            <person name="Grant M."/>
            <person name="Ambacheew D."/>
            <person name="Muzemil S."/>
            <person name="Studholme D.J."/>
        </authorList>
    </citation>
    <scope>NUCLEOTIDE SEQUENCE [LARGE SCALE GENOMIC DNA]</scope>
</reference>
<name>A0A427APR5_ENSVE</name>
<proteinExistence type="predicted"/>
<dbReference type="Proteomes" id="UP000287651">
    <property type="component" value="Unassembled WGS sequence"/>
</dbReference>
<accession>A0A427APR5</accession>
<evidence type="ECO:0000313" key="2">
    <source>
        <dbReference type="Proteomes" id="UP000287651"/>
    </source>
</evidence>
<gene>
    <name evidence="1" type="ORF">B296_00012620</name>
</gene>
<evidence type="ECO:0000313" key="1">
    <source>
        <dbReference type="EMBL" id="RRT78183.1"/>
    </source>
</evidence>
<protein>
    <submittedName>
        <fullName evidence="1">Uncharacterized protein</fullName>
    </submittedName>
</protein>
<dbReference type="EMBL" id="AMZH03001743">
    <property type="protein sequence ID" value="RRT78183.1"/>
    <property type="molecule type" value="Genomic_DNA"/>
</dbReference>
<dbReference type="AlphaFoldDB" id="A0A427APR5"/>